<dbReference type="Pfam" id="PF09335">
    <property type="entry name" value="VTT_dom"/>
    <property type="match status" value="1"/>
</dbReference>
<keyword evidence="1" id="KW-1133">Transmembrane helix</keyword>
<sequence length="140" mass="15652">MVYIALFAMAFASATLLPIGSEALLIYDISQDNSILLLWIVATLGNTLGSVFNYWIGLKGEEYLESRSYIDKNKIFKAKSFFEKYGAISLLLSWVPIIGDPLTFIAGVLKYDFKRFLLLVSLAKGARYAIVIFLSYQVGT</sequence>
<feature type="transmembrane region" description="Helical" evidence="1">
    <location>
        <begin position="6"/>
        <end position="27"/>
    </location>
</feature>
<dbReference type="PANTHER" id="PTHR42709">
    <property type="entry name" value="ALKALINE PHOSPHATASE LIKE PROTEIN"/>
    <property type="match status" value="1"/>
</dbReference>
<feature type="transmembrane region" description="Helical" evidence="1">
    <location>
        <begin position="116"/>
        <end position="136"/>
    </location>
</feature>
<dbReference type="PANTHER" id="PTHR42709:SF4">
    <property type="entry name" value="INNER MEMBRANE PROTEIN YQAA"/>
    <property type="match status" value="1"/>
</dbReference>
<feature type="transmembrane region" description="Helical" evidence="1">
    <location>
        <begin position="34"/>
        <end position="56"/>
    </location>
</feature>
<organism evidence="3">
    <name type="scientific">hydrothermal vent metagenome</name>
    <dbReference type="NCBI Taxonomy" id="652676"/>
    <lineage>
        <taxon>unclassified sequences</taxon>
        <taxon>metagenomes</taxon>
        <taxon>ecological metagenomes</taxon>
    </lineage>
</organism>
<keyword evidence="1" id="KW-0812">Transmembrane</keyword>
<protein>
    <submittedName>
        <fullName evidence="3">Cytoplasmic membrane protein</fullName>
    </submittedName>
</protein>
<feature type="domain" description="VTT" evidence="2">
    <location>
        <begin position="36"/>
        <end position="136"/>
    </location>
</feature>
<name>A0A1W1EDP3_9ZZZZ</name>
<dbReference type="InterPro" id="IPR032816">
    <property type="entry name" value="VTT_dom"/>
</dbReference>
<dbReference type="EMBL" id="FPKX01000034">
    <property type="protein sequence ID" value="SFZ98128.1"/>
    <property type="molecule type" value="Genomic_DNA"/>
</dbReference>
<evidence type="ECO:0000313" key="3">
    <source>
        <dbReference type="EMBL" id="SFZ98128.1"/>
    </source>
</evidence>
<dbReference type="InterPro" id="IPR051311">
    <property type="entry name" value="DedA_domain"/>
</dbReference>
<dbReference type="AlphaFoldDB" id="A0A1W1EDP3"/>
<proteinExistence type="predicted"/>
<accession>A0A1W1EDP3</accession>
<gene>
    <name evidence="3" type="ORF">MNB_SV-5-1225</name>
</gene>
<keyword evidence="1" id="KW-0472">Membrane</keyword>
<evidence type="ECO:0000256" key="1">
    <source>
        <dbReference type="SAM" id="Phobius"/>
    </source>
</evidence>
<reference evidence="3" key="1">
    <citation type="submission" date="2016-10" db="EMBL/GenBank/DDBJ databases">
        <authorList>
            <person name="de Groot N.N."/>
        </authorList>
    </citation>
    <scope>NUCLEOTIDE SEQUENCE</scope>
</reference>
<feature type="transmembrane region" description="Helical" evidence="1">
    <location>
        <begin position="85"/>
        <end position="109"/>
    </location>
</feature>
<evidence type="ECO:0000259" key="2">
    <source>
        <dbReference type="Pfam" id="PF09335"/>
    </source>
</evidence>